<reference evidence="1 2" key="1">
    <citation type="submission" date="2020-05" db="EMBL/GenBank/DDBJ databases">
        <authorList>
            <person name="Whitworth D."/>
        </authorList>
    </citation>
    <scope>NUCLEOTIDE SEQUENCE [LARGE SCALE GENOMIC DNA]</scope>
    <source>
        <strain evidence="1 2">AB043B</strain>
    </source>
</reference>
<dbReference type="Gene3D" id="1.25.10.10">
    <property type="entry name" value="Leucine-rich Repeat Variant"/>
    <property type="match status" value="1"/>
</dbReference>
<dbReference type="InterPro" id="IPR016024">
    <property type="entry name" value="ARM-type_fold"/>
</dbReference>
<sequence>MSQPPMSQKERDAALKDLMGTDRTAMIRAATNLSSDKSTTSTLLGLLQGETRVDTRHAILYALSWHGDLGQWDLMVGLLKDPKESPLIRGQAAEYLSYDFMGVKTDSQEFKVAVDALLEALKDPSPEVRYCAVNALGCTGHLPLIPALEEMRDDKTPAPGWVGTVSDEASRALEWIVGMHEMRIKNGVP</sequence>
<organism evidence="1 2">
    <name type="scientific">Corallococcus exercitus</name>
    <dbReference type="NCBI Taxonomy" id="2316736"/>
    <lineage>
        <taxon>Bacteria</taxon>
        <taxon>Pseudomonadati</taxon>
        <taxon>Myxococcota</taxon>
        <taxon>Myxococcia</taxon>
        <taxon>Myxococcales</taxon>
        <taxon>Cystobacterineae</taxon>
        <taxon>Myxococcaceae</taxon>
        <taxon>Corallococcus</taxon>
    </lineage>
</organism>
<dbReference type="EMBL" id="JABFJV010000246">
    <property type="protein sequence ID" value="NOK37685.1"/>
    <property type="molecule type" value="Genomic_DNA"/>
</dbReference>
<dbReference type="AlphaFoldDB" id="A0A7Y4NU74"/>
<accession>A0A7Y4NU74</accession>
<proteinExistence type="predicted"/>
<gene>
    <name evidence="1" type="ORF">HMI49_31245</name>
</gene>
<evidence type="ECO:0000313" key="1">
    <source>
        <dbReference type="EMBL" id="NOK37685.1"/>
    </source>
</evidence>
<comment type="caution">
    <text evidence="1">The sequence shown here is derived from an EMBL/GenBank/DDBJ whole genome shotgun (WGS) entry which is preliminary data.</text>
</comment>
<evidence type="ECO:0000313" key="2">
    <source>
        <dbReference type="Proteomes" id="UP000563426"/>
    </source>
</evidence>
<dbReference type="InterPro" id="IPR011989">
    <property type="entry name" value="ARM-like"/>
</dbReference>
<protein>
    <submittedName>
        <fullName evidence="1">HEAT repeat domain-containing protein</fullName>
    </submittedName>
</protein>
<name>A0A7Y4NU74_9BACT</name>
<dbReference type="Pfam" id="PF13646">
    <property type="entry name" value="HEAT_2"/>
    <property type="match status" value="1"/>
</dbReference>
<dbReference type="Proteomes" id="UP000563426">
    <property type="component" value="Unassembled WGS sequence"/>
</dbReference>
<dbReference type="SUPFAM" id="SSF48371">
    <property type="entry name" value="ARM repeat"/>
    <property type="match status" value="1"/>
</dbReference>
<keyword evidence="2" id="KW-1185">Reference proteome</keyword>